<sequence length="74" mass="8123">MHRVPAHSIEAEVQQCPYIAATSTPVIEYPHVWFQLKVANGTTSGERQADTTDGGVMSLTGPELLRHQRSLIHG</sequence>
<comment type="caution">
    <text evidence="1">The sequence shown here is derived from an EMBL/GenBank/DDBJ whole genome shotgun (WGS) entry which is preliminary data.</text>
</comment>
<evidence type="ECO:0000313" key="1">
    <source>
        <dbReference type="EMBL" id="GGO42524.1"/>
    </source>
</evidence>
<name>A0ABQ2LRR9_9ACTN</name>
<proteinExistence type="predicted"/>
<organism evidence="1 2">
    <name type="scientific">Streptomyces lasiicapitis</name>
    <dbReference type="NCBI Taxonomy" id="1923961"/>
    <lineage>
        <taxon>Bacteria</taxon>
        <taxon>Bacillati</taxon>
        <taxon>Actinomycetota</taxon>
        <taxon>Actinomycetes</taxon>
        <taxon>Kitasatosporales</taxon>
        <taxon>Streptomycetaceae</taxon>
        <taxon>Streptomyces</taxon>
    </lineage>
</organism>
<dbReference type="EMBL" id="BMNG01000005">
    <property type="protein sequence ID" value="GGO42524.1"/>
    <property type="molecule type" value="Genomic_DNA"/>
</dbReference>
<gene>
    <name evidence="1" type="ORF">GCM10012286_24180</name>
</gene>
<evidence type="ECO:0000313" key="2">
    <source>
        <dbReference type="Proteomes" id="UP000656881"/>
    </source>
</evidence>
<reference evidence="2" key="1">
    <citation type="journal article" date="2019" name="Int. J. Syst. Evol. Microbiol.">
        <title>The Global Catalogue of Microorganisms (GCM) 10K type strain sequencing project: providing services to taxonomists for standard genome sequencing and annotation.</title>
        <authorList>
            <consortium name="The Broad Institute Genomics Platform"/>
            <consortium name="The Broad Institute Genome Sequencing Center for Infectious Disease"/>
            <person name="Wu L."/>
            <person name="Ma J."/>
        </authorList>
    </citation>
    <scope>NUCLEOTIDE SEQUENCE [LARGE SCALE GENOMIC DNA]</scope>
    <source>
        <strain evidence="2">CGMCC 4.7349</strain>
    </source>
</reference>
<dbReference type="Proteomes" id="UP000656881">
    <property type="component" value="Unassembled WGS sequence"/>
</dbReference>
<accession>A0ABQ2LRR9</accession>
<protein>
    <submittedName>
        <fullName evidence="1">Uncharacterized protein</fullName>
    </submittedName>
</protein>
<keyword evidence="2" id="KW-1185">Reference proteome</keyword>